<evidence type="ECO:0000256" key="8">
    <source>
        <dbReference type="ARBA" id="ARBA00023043"/>
    </source>
</evidence>
<feature type="region of interest" description="Disordered" evidence="11">
    <location>
        <begin position="129"/>
        <end position="177"/>
    </location>
</feature>
<evidence type="ECO:0000313" key="13">
    <source>
        <dbReference type="EMBL" id="SCZ87524.1"/>
    </source>
</evidence>
<dbReference type="GO" id="GO:0036503">
    <property type="term" value="P:ERAD pathway"/>
    <property type="evidence" value="ECO:0007669"/>
    <property type="project" value="TreeGrafter"/>
</dbReference>
<dbReference type="PROSITE" id="PS52044">
    <property type="entry name" value="VLRF1"/>
    <property type="match status" value="1"/>
</dbReference>
<comment type="domain">
    <text evidence="10">The VLRF1 domain mediates binding to the 60S ribosomal subunit.</text>
</comment>
<evidence type="ECO:0000256" key="10">
    <source>
        <dbReference type="PROSITE-ProRule" id="PRU01389"/>
    </source>
</evidence>
<dbReference type="GO" id="GO:0016787">
    <property type="term" value="F:hydrolase activity"/>
    <property type="evidence" value="ECO:0007669"/>
    <property type="project" value="UniProtKB-KW"/>
</dbReference>
<name>A0A2X0LNF7_9BASI</name>
<dbReference type="Proteomes" id="UP000249723">
    <property type="component" value="Unassembled WGS sequence"/>
</dbReference>
<dbReference type="GO" id="GO:0004519">
    <property type="term" value="F:endonuclease activity"/>
    <property type="evidence" value="ECO:0007669"/>
    <property type="project" value="UniProtKB-KW"/>
</dbReference>
<dbReference type="PANTHER" id="PTHR16036">
    <property type="entry name" value="ANKYRIN REPEAT AND ZINC FINGER DOMAIN-CONTAINING PROTEIN 1"/>
    <property type="match status" value="1"/>
</dbReference>
<dbReference type="OrthoDB" id="429841at2759"/>
<comment type="subcellular location">
    <subcellularLocation>
        <location evidence="1">Cytoplasm</location>
    </subcellularLocation>
</comment>
<evidence type="ECO:0000256" key="2">
    <source>
        <dbReference type="ARBA" id="ARBA00009262"/>
    </source>
</evidence>
<feature type="compositionally biased region" description="Basic and acidic residues" evidence="11">
    <location>
        <begin position="706"/>
        <end position="730"/>
    </location>
</feature>
<evidence type="ECO:0000256" key="1">
    <source>
        <dbReference type="ARBA" id="ARBA00004496"/>
    </source>
</evidence>
<evidence type="ECO:0000256" key="5">
    <source>
        <dbReference type="ARBA" id="ARBA00022737"/>
    </source>
</evidence>
<evidence type="ECO:0000259" key="12">
    <source>
        <dbReference type="PROSITE" id="PS52044"/>
    </source>
</evidence>
<keyword evidence="6 10" id="KW-0255">Endonuclease</keyword>
<dbReference type="STRING" id="289078.A0A2X0LNF7"/>
<accession>A0A2X0LNF7</accession>
<evidence type="ECO:0000256" key="11">
    <source>
        <dbReference type="SAM" id="MobiDB-lite"/>
    </source>
</evidence>
<dbReference type="InterPro" id="IPR041175">
    <property type="entry name" value="VLRF1/Vms1"/>
</dbReference>
<dbReference type="GO" id="GO:0005737">
    <property type="term" value="C:cytoplasm"/>
    <property type="evidence" value="ECO:0007669"/>
    <property type="project" value="UniProtKB-SubCell"/>
</dbReference>
<feature type="active site" evidence="10">
    <location>
        <position position="306"/>
    </location>
</feature>
<protein>
    <submittedName>
        <fullName evidence="13">BZ3500_MvSof-1268-A1-R1_Chr2-2g04990 protein</fullName>
    </submittedName>
</protein>
<feature type="region of interest" description="Disordered" evidence="11">
    <location>
        <begin position="296"/>
        <end position="326"/>
    </location>
</feature>
<keyword evidence="3 10" id="KW-0963">Cytoplasm</keyword>
<keyword evidence="7 10" id="KW-0378">Hydrolase</keyword>
<feature type="region of interest" description="Disordered" evidence="11">
    <location>
        <begin position="542"/>
        <end position="585"/>
    </location>
</feature>
<dbReference type="PANTHER" id="PTHR16036:SF2">
    <property type="entry name" value="TRNA ENDONUCLEASE ANKZF1"/>
    <property type="match status" value="1"/>
</dbReference>
<dbReference type="InterPro" id="IPR047139">
    <property type="entry name" value="ANKZ1/VMS1"/>
</dbReference>
<sequence>MASSSTSKASHQPLYAFALPSELVNDLRVRKLVIPESHPLHPSQALVKSTPSSTPTPNRPPRADQLSITAGNFTCALTGASFNDLQGLKDHYKTDWYRYNVKLKLQGKPTPVSEHDFAQLVEALSASISGSESESTSDDDDDASSFSSSNAVSRLVRKQRLESPANGEALDPLDDPRHLNGPRSALIWFEAPNASPGTQYGIYRAALPSAGGQKKHQDGLDGLDELKFSQLVEPVGSKGIYSTKDGKDRRWTLLMFGGGHFAGMVVSVVPRLVSKGKGKEKEKEVVVLEKKTFHRYTTRRKQGGSQSAHDGGSGKAKSAGAQIRRHNETALTEEVRELLSGWREHIEGSELVFLRCSKANYKTFFDHDEAPIQRGDPRIRGFSFPTRRPTINELVRAFTELTRVKVSHLTSDALAQLDADYLASITPRPTPVVSKPKLSLTDSKQKLLGPSKLTKEEELERDRWERCIDMVKRGKIEALSVFLDKYGPELESSSGGGQNVWGSLPEWMAESRSLPTLLHIASASDQAEMVRWLLVEKRADPTLRPSTNQRPPVVSEGEDETEDTTAASTTTKRLQTPYEHAPSRTTRNVFRGVMAEHPEWWDWAGTSVGGARVPSALDEQKESEKDQKARERRDKLREKQKERDAAKGLIEKRKKDEEDRVLEEAKEKARKEAERRGITPAANKGPQRLGGVGGGKQAPPGADLSEVQRMRVEREARARAAEARLKPLGR</sequence>
<evidence type="ECO:0000313" key="14">
    <source>
        <dbReference type="Proteomes" id="UP000249723"/>
    </source>
</evidence>
<organism evidence="13 14">
    <name type="scientific">Microbotryum saponariae</name>
    <dbReference type="NCBI Taxonomy" id="289078"/>
    <lineage>
        <taxon>Eukaryota</taxon>
        <taxon>Fungi</taxon>
        <taxon>Dikarya</taxon>
        <taxon>Basidiomycota</taxon>
        <taxon>Pucciniomycotina</taxon>
        <taxon>Microbotryomycetes</taxon>
        <taxon>Microbotryales</taxon>
        <taxon>Microbotryaceae</taxon>
        <taxon>Microbotryum</taxon>
    </lineage>
</organism>
<dbReference type="Pfam" id="PF18826">
    <property type="entry name" value="bVLRF1"/>
    <property type="match status" value="1"/>
</dbReference>
<reference evidence="14" key="1">
    <citation type="submission" date="2016-10" db="EMBL/GenBank/DDBJ databases">
        <authorList>
            <person name="Jeantristanb JTB J.-T."/>
            <person name="Ricardo R."/>
        </authorList>
    </citation>
    <scope>NUCLEOTIDE SEQUENCE [LARGE SCALE GENOMIC DNA]</scope>
</reference>
<keyword evidence="5" id="KW-0677">Repeat</keyword>
<gene>
    <name evidence="13" type="ORF">BZ3500_MVSOF-1268-A1-R1_CHR2-2G04990</name>
</gene>
<evidence type="ECO:0000256" key="9">
    <source>
        <dbReference type="ARBA" id="ARBA00023054"/>
    </source>
</evidence>
<dbReference type="AlphaFoldDB" id="A0A2X0LNF7"/>
<evidence type="ECO:0000256" key="4">
    <source>
        <dbReference type="ARBA" id="ARBA00022722"/>
    </source>
</evidence>
<feature type="compositionally biased region" description="Low complexity" evidence="11">
    <location>
        <begin position="144"/>
        <end position="153"/>
    </location>
</feature>
<keyword evidence="8" id="KW-0040">ANK repeat</keyword>
<keyword evidence="14" id="KW-1185">Reference proteome</keyword>
<feature type="domain" description="VLRF1" evidence="12">
    <location>
        <begin position="247"/>
        <end position="404"/>
    </location>
</feature>
<feature type="region of interest" description="Disordered" evidence="11">
    <location>
        <begin position="615"/>
        <end position="730"/>
    </location>
</feature>
<dbReference type="EMBL" id="FMWP01000010">
    <property type="protein sequence ID" value="SCZ87524.1"/>
    <property type="molecule type" value="Genomic_DNA"/>
</dbReference>
<proteinExistence type="inferred from homology"/>
<evidence type="ECO:0000256" key="7">
    <source>
        <dbReference type="ARBA" id="ARBA00022801"/>
    </source>
</evidence>
<keyword evidence="4 10" id="KW-0540">Nuclease</keyword>
<keyword evidence="9" id="KW-0175">Coiled coil</keyword>
<comment type="similarity">
    <text evidence="2 10">Belongs to the ANKZF1/VMS1 family.</text>
</comment>
<feature type="compositionally biased region" description="Basic and acidic residues" evidence="11">
    <location>
        <begin position="618"/>
        <end position="677"/>
    </location>
</feature>
<evidence type="ECO:0000256" key="3">
    <source>
        <dbReference type="ARBA" id="ARBA00022490"/>
    </source>
</evidence>
<feature type="region of interest" description="Disordered" evidence="11">
    <location>
        <begin position="40"/>
        <end position="65"/>
    </location>
</feature>
<evidence type="ECO:0000256" key="6">
    <source>
        <dbReference type="ARBA" id="ARBA00022759"/>
    </source>
</evidence>